<dbReference type="PANTHER" id="PTHR43142:SF1">
    <property type="entry name" value="CARBOXYLIC ESTER HYDROLASE"/>
    <property type="match status" value="1"/>
</dbReference>
<accession>A0A1Q3FHV4</accession>
<evidence type="ECO:0000256" key="5">
    <source>
        <dbReference type="ARBA" id="ARBA00023180"/>
    </source>
</evidence>
<evidence type="ECO:0000256" key="6">
    <source>
        <dbReference type="RuleBase" id="RU361235"/>
    </source>
</evidence>
<dbReference type="Gene3D" id="3.40.50.1820">
    <property type="entry name" value="alpha/beta hydrolase"/>
    <property type="match status" value="1"/>
</dbReference>
<sequence>MVIRKLYTPPVVTRNGHKASTVVPPVVADVKPKEELIEPEPAAVPFAAPVEQPVVVETTPKKDDVIVAIKTGKVEGVKETLPNGEQSYRFSGIPYAKPPVGELRFKPPVPLESFGVDVLDCTKERSNAFGVMYFEPEGAQNASEDCLFLNVHTPSVESGKGLPVMVWIHGGGFNMGSGNTVAYCPDYLVQEGVVVVTFNYRLGPLGFMYFPAAGIHGNMGLKDQRCVLRWVQENIRNFGGDPSNVTLFGESAGGASVHLNYLADSSRQYFHKAICMSGVSYNPWVLQADGEEKARQLAALFGAESSDDQDVLRKLMEASAVDLFAKCQVVTTDKEKLADKFFAFTPVVELETAEEPFLAQNFITLMMNPNLGSIPMMSGITSSEGLLIAGTIESNISEYKANPIKLVPLEMLQFEDRLTEVAEEIKAFFFGSDDISEERLQSLVDIVSDNMFVMAAYVAAELHARYQPKTPQYFYIASFEGELNKFRKLFSAPDHLPGVCHADETLYLFSSKMMGTDVEPGSREDRFRSTMCRMWTNFAKYGNPTPADGGVDFDWKPVPSVEDGGFTLVAADLNEELKLVENPFLERIQFWRELYGRHYGNYLLRDGSH</sequence>
<evidence type="ECO:0000256" key="3">
    <source>
        <dbReference type="ARBA" id="ARBA00022801"/>
    </source>
</evidence>
<dbReference type="Pfam" id="PF00135">
    <property type="entry name" value="COesterase"/>
    <property type="match status" value="1"/>
</dbReference>
<proteinExistence type="inferred from homology"/>
<keyword evidence="3 6" id="KW-0378">Hydrolase</keyword>
<dbReference type="EMBL" id="GFDL01007931">
    <property type="protein sequence ID" value="JAV27114.1"/>
    <property type="molecule type" value="Transcribed_RNA"/>
</dbReference>
<evidence type="ECO:0000313" key="8">
    <source>
        <dbReference type="EMBL" id="JAV27114.1"/>
    </source>
</evidence>
<keyword evidence="2" id="KW-0719">Serine esterase</keyword>
<dbReference type="PANTHER" id="PTHR43142">
    <property type="entry name" value="CARBOXYLIC ESTER HYDROLASE"/>
    <property type="match status" value="1"/>
</dbReference>
<dbReference type="SUPFAM" id="SSF53474">
    <property type="entry name" value="alpha/beta-Hydrolases"/>
    <property type="match status" value="1"/>
</dbReference>
<evidence type="ECO:0000259" key="7">
    <source>
        <dbReference type="Pfam" id="PF00135"/>
    </source>
</evidence>
<keyword evidence="4" id="KW-1015">Disulfide bond</keyword>
<comment type="similarity">
    <text evidence="1 6">Belongs to the type-B carboxylesterase/lipase family.</text>
</comment>
<dbReference type="AlphaFoldDB" id="A0A1Q3FHV4"/>
<dbReference type="FunFam" id="3.40.50.1820:FF:000092">
    <property type="entry name" value="Carboxylic ester hydrolase"/>
    <property type="match status" value="1"/>
</dbReference>
<reference evidence="8" key="1">
    <citation type="submission" date="2017-01" db="EMBL/GenBank/DDBJ databases">
        <title>A deep insight into the sialotranscriptome of adult male and female Cluex tarsalis mosquitoes.</title>
        <authorList>
            <person name="Ribeiro J.M."/>
            <person name="Moreira F."/>
            <person name="Bernard K.A."/>
            <person name="Calvo E."/>
        </authorList>
    </citation>
    <scope>NUCLEOTIDE SEQUENCE</scope>
    <source>
        <strain evidence="8">Kern County</strain>
        <tissue evidence="8">Salivary glands</tissue>
    </source>
</reference>
<protein>
    <recommendedName>
        <fullName evidence="6">Carboxylic ester hydrolase</fullName>
        <ecNumber evidence="6">3.1.1.-</ecNumber>
    </recommendedName>
</protein>
<evidence type="ECO:0000256" key="4">
    <source>
        <dbReference type="ARBA" id="ARBA00023157"/>
    </source>
</evidence>
<evidence type="ECO:0000256" key="2">
    <source>
        <dbReference type="ARBA" id="ARBA00022487"/>
    </source>
</evidence>
<organism evidence="8">
    <name type="scientific">Culex tarsalis</name>
    <name type="common">Encephalitis mosquito</name>
    <dbReference type="NCBI Taxonomy" id="7177"/>
    <lineage>
        <taxon>Eukaryota</taxon>
        <taxon>Metazoa</taxon>
        <taxon>Ecdysozoa</taxon>
        <taxon>Arthropoda</taxon>
        <taxon>Hexapoda</taxon>
        <taxon>Insecta</taxon>
        <taxon>Pterygota</taxon>
        <taxon>Neoptera</taxon>
        <taxon>Endopterygota</taxon>
        <taxon>Diptera</taxon>
        <taxon>Nematocera</taxon>
        <taxon>Culicoidea</taxon>
        <taxon>Culicidae</taxon>
        <taxon>Culicinae</taxon>
        <taxon>Culicini</taxon>
        <taxon>Culex</taxon>
        <taxon>Culex</taxon>
    </lineage>
</organism>
<dbReference type="InterPro" id="IPR029058">
    <property type="entry name" value="AB_hydrolase_fold"/>
</dbReference>
<dbReference type="EC" id="3.1.1.-" evidence="6"/>
<dbReference type="PROSITE" id="PS00122">
    <property type="entry name" value="CARBOXYLESTERASE_B_1"/>
    <property type="match status" value="1"/>
</dbReference>
<feature type="domain" description="Carboxylesterase type B" evidence="7">
    <location>
        <begin position="64"/>
        <end position="571"/>
    </location>
</feature>
<dbReference type="InterPro" id="IPR019826">
    <property type="entry name" value="Carboxylesterase_B_AS"/>
</dbReference>
<name>A0A1Q3FHV4_CULTA</name>
<keyword evidence="5" id="KW-0325">Glycoprotein</keyword>
<dbReference type="GO" id="GO:0052689">
    <property type="term" value="F:carboxylic ester hydrolase activity"/>
    <property type="evidence" value="ECO:0007669"/>
    <property type="project" value="UniProtKB-KW"/>
</dbReference>
<dbReference type="InterPro" id="IPR002018">
    <property type="entry name" value="CarbesteraseB"/>
</dbReference>
<evidence type="ECO:0000256" key="1">
    <source>
        <dbReference type="ARBA" id="ARBA00005964"/>
    </source>
</evidence>